<comment type="caution">
    <text evidence="1">The sequence shown here is derived from an EMBL/GenBank/DDBJ whole genome shotgun (WGS) entry which is preliminary data.</text>
</comment>
<dbReference type="Proteomes" id="UP001470230">
    <property type="component" value="Unassembled WGS sequence"/>
</dbReference>
<keyword evidence="2" id="KW-1185">Reference proteome</keyword>
<protein>
    <submittedName>
        <fullName evidence="1">Uncharacterized protein</fullName>
    </submittedName>
</protein>
<accession>A0ABR2GYN5</accession>
<evidence type="ECO:0000313" key="2">
    <source>
        <dbReference type="Proteomes" id="UP001470230"/>
    </source>
</evidence>
<reference evidence="1 2" key="1">
    <citation type="submission" date="2024-04" db="EMBL/GenBank/DDBJ databases">
        <title>Tritrichomonas musculus Genome.</title>
        <authorList>
            <person name="Alves-Ferreira E."/>
            <person name="Grigg M."/>
            <person name="Lorenzi H."/>
            <person name="Galac M."/>
        </authorList>
    </citation>
    <scope>NUCLEOTIDE SEQUENCE [LARGE SCALE GENOMIC DNA]</scope>
    <source>
        <strain evidence="1 2">EAF2021</strain>
    </source>
</reference>
<dbReference type="EMBL" id="JAPFFF010000053">
    <property type="protein sequence ID" value="KAK8839062.1"/>
    <property type="molecule type" value="Genomic_DNA"/>
</dbReference>
<gene>
    <name evidence="1" type="ORF">M9Y10_032529</name>
</gene>
<sequence length="168" mass="19018">MTQLKIDGVCKCKYENNTINDQGICVRPESKCNSNVAGCLICKDDDPNVCVKCDEQFNLDHQPTERLCTKCLGAYTLRANGQCLLPLDPIPSGFDVENMDVRYLSEKYAKSSEDGTQINVTTSNDLNQKDRMYAVELDSNVEQVNIENTLDNFELILSKEKFRNQSFK</sequence>
<organism evidence="1 2">
    <name type="scientific">Tritrichomonas musculus</name>
    <dbReference type="NCBI Taxonomy" id="1915356"/>
    <lineage>
        <taxon>Eukaryota</taxon>
        <taxon>Metamonada</taxon>
        <taxon>Parabasalia</taxon>
        <taxon>Tritrichomonadida</taxon>
        <taxon>Tritrichomonadidae</taxon>
        <taxon>Tritrichomonas</taxon>
    </lineage>
</organism>
<evidence type="ECO:0000313" key="1">
    <source>
        <dbReference type="EMBL" id="KAK8839062.1"/>
    </source>
</evidence>
<proteinExistence type="predicted"/>
<name>A0ABR2GYN5_9EUKA</name>